<accession>A0A150B919</accession>
<proteinExistence type="predicted"/>
<gene>
    <name evidence="1" type="ORF">AT274_19065</name>
</gene>
<sequence length="140" mass="16395">MFEELKFVFKVVIDLANDYESYHDKYGMKSLTVSPSGMQELKEFKNSSEGKELEKRENALYYFLKALDYEVIKAIQVVMYLGRDQDYDKNDTPEKIYSEYRHYFGSKGWDEKDIIINTVTEKISLGKYLQDGLGILGVRV</sequence>
<organism evidence="1 2">
    <name type="scientific">Bacillus cereus</name>
    <dbReference type="NCBI Taxonomy" id="1396"/>
    <lineage>
        <taxon>Bacteria</taxon>
        <taxon>Bacillati</taxon>
        <taxon>Bacillota</taxon>
        <taxon>Bacilli</taxon>
        <taxon>Bacillales</taxon>
        <taxon>Bacillaceae</taxon>
        <taxon>Bacillus</taxon>
        <taxon>Bacillus cereus group</taxon>
    </lineage>
</organism>
<dbReference type="EMBL" id="LOMT01000001">
    <property type="protein sequence ID" value="KXY05084.1"/>
    <property type="molecule type" value="Genomic_DNA"/>
</dbReference>
<evidence type="ECO:0000313" key="1">
    <source>
        <dbReference type="EMBL" id="KXY05084.1"/>
    </source>
</evidence>
<comment type="caution">
    <text evidence="1">The sequence shown here is derived from an EMBL/GenBank/DDBJ whole genome shotgun (WGS) entry which is preliminary data.</text>
</comment>
<dbReference type="PATRIC" id="fig|1396.432.peg.286"/>
<dbReference type="RefSeq" id="WP_000461363.1">
    <property type="nucleotide sequence ID" value="NZ_JARJDN010000001.1"/>
</dbReference>
<dbReference type="AlphaFoldDB" id="A0A150B919"/>
<name>A0A150B919_BACCE</name>
<reference evidence="1 2" key="1">
    <citation type="submission" date="2015-12" db="EMBL/GenBank/DDBJ databases">
        <title>Bacillus cereus Group isolate.</title>
        <authorList>
            <person name="Kovac J."/>
        </authorList>
    </citation>
    <scope>NUCLEOTIDE SEQUENCE [LARGE SCALE GENOMIC DNA]</scope>
    <source>
        <strain evidence="1 2">FSL W8-0275</strain>
    </source>
</reference>
<protein>
    <recommendedName>
        <fullName evidence="3">DUF3775 domain-containing protein</fullName>
    </recommendedName>
</protein>
<evidence type="ECO:0008006" key="3">
    <source>
        <dbReference type="Google" id="ProtNLM"/>
    </source>
</evidence>
<evidence type="ECO:0000313" key="2">
    <source>
        <dbReference type="Proteomes" id="UP000075591"/>
    </source>
</evidence>
<dbReference type="Proteomes" id="UP000075591">
    <property type="component" value="Unassembled WGS sequence"/>
</dbReference>